<dbReference type="AlphaFoldDB" id="A0A816F183"/>
<dbReference type="EMBL" id="CAJNOL010011001">
    <property type="protein sequence ID" value="CAF1653066.1"/>
    <property type="molecule type" value="Genomic_DNA"/>
</dbReference>
<proteinExistence type="predicted"/>
<comment type="caution">
    <text evidence="2">The sequence shown here is derived from an EMBL/GenBank/DDBJ whole genome shotgun (WGS) entry which is preliminary data.</text>
</comment>
<protein>
    <submittedName>
        <fullName evidence="2">Uncharacterized protein</fullName>
    </submittedName>
</protein>
<dbReference type="Proteomes" id="UP000663854">
    <property type="component" value="Unassembled WGS sequence"/>
</dbReference>
<keyword evidence="3" id="KW-1185">Reference proteome</keyword>
<feature type="non-terminal residue" evidence="2">
    <location>
        <position position="34"/>
    </location>
</feature>
<sequence length="34" mass="3994">MGPRQLIERQLVERQLGDVNWSQRQLGATTISRR</sequence>
<name>A0A816F183_9BILA</name>
<dbReference type="Proteomes" id="UP000663870">
    <property type="component" value="Unassembled WGS sequence"/>
</dbReference>
<accession>A0A816F183</accession>
<gene>
    <name evidence="2" type="ORF">JXQ802_LOCUS54860</name>
    <name evidence="1" type="ORF">PYM288_LOCUS38364</name>
</gene>
<reference evidence="2" key="1">
    <citation type="submission" date="2021-02" db="EMBL/GenBank/DDBJ databases">
        <authorList>
            <person name="Nowell W R."/>
        </authorList>
    </citation>
    <scope>NUCLEOTIDE SEQUENCE</scope>
</reference>
<organism evidence="2 3">
    <name type="scientific">Rotaria sordida</name>
    <dbReference type="NCBI Taxonomy" id="392033"/>
    <lineage>
        <taxon>Eukaryota</taxon>
        <taxon>Metazoa</taxon>
        <taxon>Spiralia</taxon>
        <taxon>Gnathifera</taxon>
        <taxon>Rotifera</taxon>
        <taxon>Eurotatoria</taxon>
        <taxon>Bdelloidea</taxon>
        <taxon>Philodinida</taxon>
        <taxon>Philodinidae</taxon>
        <taxon>Rotaria</taxon>
    </lineage>
</organism>
<evidence type="ECO:0000313" key="1">
    <source>
        <dbReference type="EMBL" id="CAF1495052.1"/>
    </source>
</evidence>
<dbReference type="EMBL" id="CAJNOH010009246">
    <property type="protein sequence ID" value="CAF1495052.1"/>
    <property type="molecule type" value="Genomic_DNA"/>
</dbReference>
<evidence type="ECO:0000313" key="2">
    <source>
        <dbReference type="EMBL" id="CAF1653066.1"/>
    </source>
</evidence>
<evidence type="ECO:0000313" key="3">
    <source>
        <dbReference type="Proteomes" id="UP000663870"/>
    </source>
</evidence>